<evidence type="ECO:0008006" key="3">
    <source>
        <dbReference type="Google" id="ProtNLM"/>
    </source>
</evidence>
<dbReference type="InterPro" id="IPR053842">
    <property type="entry name" value="NikA-like"/>
</dbReference>
<reference evidence="1 2" key="1">
    <citation type="submission" date="2020-10" db="EMBL/GenBank/DDBJ databases">
        <title>Campylobacter and Helicobacter PacBio genomes.</title>
        <authorList>
            <person name="Lane C."/>
        </authorList>
    </citation>
    <scope>NUCLEOTIDE SEQUENCE [LARGE SCALE GENOMIC DNA]</scope>
    <source>
        <strain evidence="1 2">2016D-0077</strain>
    </source>
</reference>
<protein>
    <recommendedName>
        <fullName evidence="3">Mobilization protein</fullName>
    </recommendedName>
</protein>
<gene>
    <name evidence="1" type="ORF">IMC76_05520</name>
</gene>
<accession>A0A7M1LDP5</accession>
<evidence type="ECO:0000313" key="2">
    <source>
        <dbReference type="Proteomes" id="UP000594749"/>
    </source>
</evidence>
<dbReference type="AlphaFoldDB" id="A0A7M1LDP5"/>
<sequence length="105" mass="11952">MLVRKISLRLDSKTFEKVKFKAALAGVNISEYIRHTLVSAKPPVHKFDKITIYKLSKVVSILNQVALTISSKEQLSSDYLLNILAEIYKLLDEIFKKIEGEKDVS</sequence>
<dbReference type="Proteomes" id="UP000594749">
    <property type="component" value="Chromosome"/>
</dbReference>
<organism evidence="1 2">
    <name type="scientific">Campylobacter corcagiensis</name>
    <dbReference type="NCBI Taxonomy" id="1448857"/>
    <lineage>
        <taxon>Bacteria</taxon>
        <taxon>Pseudomonadati</taxon>
        <taxon>Campylobacterota</taxon>
        <taxon>Epsilonproteobacteria</taxon>
        <taxon>Campylobacterales</taxon>
        <taxon>Campylobacteraceae</taxon>
        <taxon>Campylobacter</taxon>
    </lineage>
</organism>
<dbReference type="OrthoDB" id="9804743at2"/>
<dbReference type="Pfam" id="PF21983">
    <property type="entry name" value="NikA-like"/>
    <property type="match status" value="1"/>
</dbReference>
<evidence type="ECO:0000313" key="1">
    <source>
        <dbReference type="EMBL" id="QOQ86687.1"/>
    </source>
</evidence>
<proteinExistence type="predicted"/>
<keyword evidence="2" id="KW-1185">Reference proteome</keyword>
<dbReference type="EMBL" id="CP063078">
    <property type="protein sequence ID" value="QOQ86687.1"/>
    <property type="molecule type" value="Genomic_DNA"/>
</dbReference>
<name>A0A7M1LDP5_9BACT</name>
<dbReference type="RefSeq" id="WP_025803688.1">
    <property type="nucleotide sequence ID" value="NZ_CP053842.1"/>
</dbReference>